<feature type="domain" description="Amine oxidase" evidence="5">
    <location>
        <begin position="6"/>
        <end position="218"/>
    </location>
</feature>
<evidence type="ECO:0000313" key="7">
    <source>
        <dbReference type="Proteomes" id="UP001164746"/>
    </source>
</evidence>
<name>A0ABY7DIL3_MYAAR</name>
<evidence type="ECO:0000256" key="2">
    <source>
        <dbReference type="ARBA" id="ARBA00005995"/>
    </source>
</evidence>
<evidence type="ECO:0000259" key="5">
    <source>
        <dbReference type="Pfam" id="PF01593"/>
    </source>
</evidence>
<protein>
    <recommendedName>
        <fullName evidence="3">monoamine oxidase</fullName>
        <ecNumber evidence="3">1.4.3.4</ecNumber>
    </recommendedName>
</protein>
<dbReference type="SUPFAM" id="SSF51905">
    <property type="entry name" value="FAD/NAD(P)-binding domain"/>
    <property type="match status" value="1"/>
</dbReference>
<proteinExistence type="inferred from homology"/>
<organism evidence="6 7">
    <name type="scientific">Mya arenaria</name>
    <name type="common">Soft-shell clam</name>
    <dbReference type="NCBI Taxonomy" id="6604"/>
    <lineage>
        <taxon>Eukaryota</taxon>
        <taxon>Metazoa</taxon>
        <taxon>Spiralia</taxon>
        <taxon>Lophotrochozoa</taxon>
        <taxon>Mollusca</taxon>
        <taxon>Bivalvia</taxon>
        <taxon>Autobranchia</taxon>
        <taxon>Heteroconchia</taxon>
        <taxon>Euheterodonta</taxon>
        <taxon>Imparidentia</taxon>
        <taxon>Neoheterodontei</taxon>
        <taxon>Myida</taxon>
        <taxon>Myoidea</taxon>
        <taxon>Myidae</taxon>
        <taxon>Mya</taxon>
    </lineage>
</organism>
<dbReference type="Gene3D" id="3.50.50.60">
    <property type="entry name" value="FAD/NAD(P)-binding domain"/>
    <property type="match status" value="2"/>
</dbReference>
<dbReference type="InterPro" id="IPR036188">
    <property type="entry name" value="FAD/NAD-bd_sf"/>
</dbReference>
<comment type="similarity">
    <text evidence="2">Belongs to the flavin monoamine oxidase family.</text>
</comment>
<dbReference type="InterPro" id="IPR050703">
    <property type="entry name" value="Flavin_MAO"/>
</dbReference>
<evidence type="ECO:0000256" key="3">
    <source>
        <dbReference type="ARBA" id="ARBA00012804"/>
    </source>
</evidence>
<reference evidence="6" key="1">
    <citation type="submission" date="2022-11" db="EMBL/GenBank/DDBJ databases">
        <title>Centuries of genome instability and evolution in soft-shell clam transmissible cancer (bioRxiv).</title>
        <authorList>
            <person name="Hart S.F.M."/>
            <person name="Yonemitsu M.A."/>
            <person name="Giersch R.M."/>
            <person name="Beal B.F."/>
            <person name="Arriagada G."/>
            <person name="Davis B.W."/>
            <person name="Ostrander E.A."/>
            <person name="Goff S.P."/>
            <person name="Metzger M.J."/>
        </authorList>
    </citation>
    <scope>NUCLEOTIDE SEQUENCE</scope>
    <source>
        <strain evidence="6">MELC-2E11</strain>
        <tissue evidence="6">Siphon/mantle</tissue>
    </source>
</reference>
<keyword evidence="7" id="KW-1185">Reference proteome</keyword>
<accession>A0ABY7DIL3</accession>
<dbReference type="PANTHER" id="PTHR43563">
    <property type="entry name" value="AMINE OXIDASE"/>
    <property type="match status" value="1"/>
</dbReference>
<gene>
    <name evidence="6" type="ORF">MAR_030232</name>
</gene>
<dbReference type="EC" id="1.4.3.4" evidence="3"/>
<dbReference type="SUPFAM" id="SSF54373">
    <property type="entry name" value="FAD-linked reductases, C-terminal domain"/>
    <property type="match status" value="1"/>
</dbReference>
<dbReference type="InterPro" id="IPR002937">
    <property type="entry name" value="Amino_oxidase"/>
</dbReference>
<evidence type="ECO:0000313" key="6">
    <source>
        <dbReference type="EMBL" id="WAQ97542.1"/>
    </source>
</evidence>
<evidence type="ECO:0000256" key="4">
    <source>
        <dbReference type="ARBA" id="ARBA00048448"/>
    </source>
</evidence>
<dbReference type="PANTHER" id="PTHR43563:SF14">
    <property type="entry name" value="AMINE OXIDASE"/>
    <property type="match status" value="1"/>
</dbReference>
<dbReference type="Pfam" id="PF01593">
    <property type="entry name" value="Amino_oxidase"/>
    <property type="match status" value="1"/>
</dbReference>
<dbReference type="Proteomes" id="UP001164746">
    <property type="component" value="Chromosome 2"/>
</dbReference>
<dbReference type="EMBL" id="CP111013">
    <property type="protein sequence ID" value="WAQ97542.1"/>
    <property type="molecule type" value="Genomic_DNA"/>
</dbReference>
<evidence type="ECO:0000256" key="1">
    <source>
        <dbReference type="ARBA" id="ARBA00004362"/>
    </source>
</evidence>
<comment type="catalytic activity">
    <reaction evidence="4">
        <text>a secondary aliphatic amine + O2 + H2O = a primary amine + an aldehyde + H2O2</text>
        <dbReference type="Rhea" id="RHEA:26414"/>
        <dbReference type="ChEBI" id="CHEBI:15377"/>
        <dbReference type="ChEBI" id="CHEBI:15379"/>
        <dbReference type="ChEBI" id="CHEBI:16240"/>
        <dbReference type="ChEBI" id="CHEBI:17478"/>
        <dbReference type="ChEBI" id="CHEBI:58855"/>
        <dbReference type="ChEBI" id="CHEBI:65296"/>
        <dbReference type="EC" id="1.4.3.4"/>
    </reaction>
</comment>
<comment type="subcellular location">
    <subcellularLocation>
        <location evidence="1">Mitochondrion outer membrane</location>
        <topology evidence="1">Single-pass type IV membrane protein</topology>
        <orientation evidence="1">Cytoplasmic side</orientation>
    </subcellularLocation>
</comment>
<sequence length="432" mass="47383">MKSADGSDHWDLGGQWVGRCQPQIMALLEELGLEVYPQYIRGLKFLQVGRLSNIASYSSDIPTLPLMGLYDLHRLLSMTDKMALEVNPNDPFSCPKAARWDCETLETFIDSKIWTEAVKDLLRACMRTMFGVELSQISLLYFLTYVASAGNMKNLIEATENTAQEYKIKGGAQQISEKLVKHISKENVLLGEPVSMVTQAGDSVEVISKKGNKYRCKKAFWRVAGSSGEVVSNGGASMLPSCDMGPLGVVYDATSSNAQPALLGFMGGLQAVQWQKMELETRRSAVLKSLSEFFGTEVYKYIEYRDLVWDTEPYNEGAPVSCVGPGAMRFYAKGLREPFDKIHFAGTESATIWCGFMNGAVQGGAALEVLYDLRPQLVAASDIQVIGGHRSGHKQGQGQSLSGKVVKWSLGLGIALAVIFTARKFYNSMSPA</sequence>